<accession>A0A919IUP4</accession>
<dbReference type="Proteomes" id="UP000619479">
    <property type="component" value="Unassembled WGS sequence"/>
</dbReference>
<sequence length="415" mass="43301">MDNPSVWRTSLPAYAVSDLLWPGDHRAGDLFSDAAVVAAMVRVEHAWLTALAEHKIADLTVPDLTGLVAPEDLPQLAIDGESGGNPLIPLLKLLRARLRGRNTAAAGWLHKGLTSQDVIDTAIVLCLRDAHDRIRAGLRSQVGSLSRLADEHRETRMAGRTLTQHAIPIMFGLKAAGWLTGVLDARDQLAAVTFPIQVGGAAGSLAAPAALAGGPGRARELVATTAGQLGLPSREPWHTSRAPVTRIADAFVTCTDAWGRIANDVLVGSRPEVHELIEGAAEGKGGSSAMPNKQNPVHAVLIKRAALAGPPLAALVHAGAAAAVDERPDGGWHVEWATLRTLARRTVVAGAQTAELLAGLRVDTGKMLATLHDARPDIDAEQQSITPGVAPGHPYPGATEEIIDAVLARAAAGPG</sequence>
<gene>
    <name evidence="4" type="primary">pcaB</name>
    <name evidence="4" type="ORF">Acy02nite_62460</name>
</gene>
<keyword evidence="1" id="KW-0456">Lyase</keyword>
<evidence type="ECO:0000256" key="1">
    <source>
        <dbReference type="ARBA" id="ARBA00023239"/>
    </source>
</evidence>
<dbReference type="Gene3D" id="1.20.200.10">
    <property type="entry name" value="Fumarase/aspartase (Central domain)"/>
    <property type="match status" value="1"/>
</dbReference>
<keyword evidence="5" id="KW-1185">Reference proteome</keyword>
<evidence type="ECO:0000313" key="4">
    <source>
        <dbReference type="EMBL" id="GID68365.1"/>
    </source>
</evidence>
<dbReference type="AlphaFoldDB" id="A0A919IUP4"/>
<organism evidence="4 5">
    <name type="scientific">Actinoplanes cyaneus</name>
    <dbReference type="NCBI Taxonomy" id="52696"/>
    <lineage>
        <taxon>Bacteria</taxon>
        <taxon>Bacillati</taxon>
        <taxon>Actinomycetota</taxon>
        <taxon>Actinomycetes</taxon>
        <taxon>Micromonosporales</taxon>
        <taxon>Micromonosporaceae</taxon>
        <taxon>Actinoplanes</taxon>
    </lineage>
</organism>
<evidence type="ECO:0000259" key="3">
    <source>
        <dbReference type="Pfam" id="PF00206"/>
    </source>
</evidence>
<reference evidence="4" key="1">
    <citation type="submission" date="2021-01" db="EMBL/GenBank/DDBJ databases">
        <title>Whole genome shotgun sequence of Actinoplanes cyaneus NBRC 14990.</title>
        <authorList>
            <person name="Komaki H."/>
            <person name="Tamura T."/>
        </authorList>
    </citation>
    <scope>NUCLEOTIDE SEQUENCE</scope>
    <source>
        <strain evidence="4">NBRC 14990</strain>
    </source>
</reference>
<dbReference type="PRINTS" id="PR00149">
    <property type="entry name" value="FUMRATELYASE"/>
</dbReference>
<dbReference type="EMBL" id="BOMH01000046">
    <property type="protein sequence ID" value="GID68365.1"/>
    <property type="molecule type" value="Genomic_DNA"/>
</dbReference>
<dbReference type="PANTHER" id="PTHR43172:SF2">
    <property type="entry name" value="ADENYLOSUCCINATE LYASE C-TERMINAL DOMAIN-CONTAINING PROTEIN"/>
    <property type="match status" value="1"/>
</dbReference>
<dbReference type="PRINTS" id="PR00145">
    <property type="entry name" value="ARGSUCLYASE"/>
</dbReference>
<proteinExistence type="inferred from homology"/>
<dbReference type="InterPro" id="IPR008948">
    <property type="entry name" value="L-Aspartase-like"/>
</dbReference>
<protein>
    <submittedName>
        <fullName evidence="4">3-carboxy-cis,cis-muconate cycloisomerase</fullName>
    </submittedName>
</protein>
<dbReference type="PROSITE" id="PS00163">
    <property type="entry name" value="FUMARATE_LYASES"/>
    <property type="match status" value="1"/>
</dbReference>
<evidence type="ECO:0000313" key="5">
    <source>
        <dbReference type="Proteomes" id="UP000619479"/>
    </source>
</evidence>
<dbReference type="InterPro" id="IPR022761">
    <property type="entry name" value="Fumarate_lyase_N"/>
</dbReference>
<evidence type="ECO:0000256" key="2">
    <source>
        <dbReference type="ARBA" id="ARBA00034772"/>
    </source>
</evidence>
<dbReference type="InterPro" id="IPR000362">
    <property type="entry name" value="Fumarate_lyase_fam"/>
</dbReference>
<dbReference type="PANTHER" id="PTHR43172">
    <property type="entry name" value="ADENYLOSUCCINATE LYASE"/>
    <property type="match status" value="1"/>
</dbReference>
<dbReference type="GO" id="GO:0016829">
    <property type="term" value="F:lyase activity"/>
    <property type="evidence" value="ECO:0007669"/>
    <property type="project" value="UniProtKB-KW"/>
</dbReference>
<dbReference type="SUPFAM" id="SSF48557">
    <property type="entry name" value="L-aspartase-like"/>
    <property type="match status" value="1"/>
</dbReference>
<dbReference type="InterPro" id="IPR020557">
    <property type="entry name" value="Fumarate_lyase_CS"/>
</dbReference>
<feature type="domain" description="Fumarate lyase N-terminal" evidence="3">
    <location>
        <begin position="100"/>
        <end position="304"/>
    </location>
</feature>
<dbReference type="Pfam" id="PF00206">
    <property type="entry name" value="Lyase_1"/>
    <property type="match status" value="1"/>
</dbReference>
<name>A0A919IUP4_9ACTN</name>
<comment type="caution">
    <text evidence="4">The sequence shown here is derived from an EMBL/GenBank/DDBJ whole genome shotgun (WGS) entry which is preliminary data.</text>
</comment>
<comment type="similarity">
    <text evidence="2">Belongs to the class-II fumarase/aspartase family.</text>
</comment>